<organism evidence="5 6">
    <name type="scientific">Sideroxydans lithotrophicus (strain ES-1)</name>
    <dbReference type="NCBI Taxonomy" id="580332"/>
    <lineage>
        <taxon>Bacteria</taxon>
        <taxon>Pseudomonadati</taxon>
        <taxon>Pseudomonadota</taxon>
        <taxon>Betaproteobacteria</taxon>
        <taxon>Nitrosomonadales</taxon>
        <taxon>Gallionellaceae</taxon>
        <taxon>Sideroxydans</taxon>
    </lineage>
</organism>
<dbReference type="KEGG" id="slt:Slit_1692"/>
<dbReference type="InterPro" id="IPR050411">
    <property type="entry name" value="AlphaKG_dependent_hydroxylases"/>
</dbReference>
<dbReference type="SUPFAM" id="SSF51197">
    <property type="entry name" value="Clavaminate synthase-like"/>
    <property type="match status" value="1"/>
</dbReference>
<keyword evidence="2" id="KW-0560">Oxidoreductase</keyword>
<feature type="domain" description="TauD/TfdA-like" evidence="4">
    <location>
        <begin position="100"/>
        <end position="282"/>
    </location>
</feature>
<evidence type="ECO:0000259" key="4">
    <source>
        <dbReference type="Pfam" id="PF02668"/>
    </source>
</evidence>
<dbReference type="OrthoDB" id="9770519at2"/>
<reference evidence="5 6" key="1">
    <citation type="submission" date="2010-03" db="EMBL/GenBank/DDBJ databases">
        <title>Complete sequence of Sideroxydans lithotrophicus ES-1.</title>
        <authorList>
            <consortium name="US DOE Joint Genome Institute"/>
            <person name="Lucas S."/>
            <person name="Copeland A."/>
            <person name="Lapidus A."/>
            <person name="Cheng J.-F."/>
            <person name="Bruce D."/>
            <person name="Goodwin L."/>
            <person name="Pitluck S."/>
            <person name="Munk A.C."/>
            <person name="Detter J.C."/>
            <person name="Han C."/>
            <person name="Tapia R."/>
            <person name="Larimer F."/>
            <person name="Land M."/>
            <person name="Hauser L."/>
            <person name="Kyrpides N."/>
            <person name="Ivanova N."/>
            <person name="Emerson D."/>
            <person name="Woyke T."/>
        </authorList>
    </citation>
    <scope>NUCLEOTIDE SEQUENCE [LARGE SCALE GENOMIC DNA]</scope>
    <source>
        <strain evidence="5 6">ES-1</strain>
    </source>
</reference>
<accession>D5CSI9</accession>
<dbReference type="Proteomes" id="UP000001625">
    <property type="component" value="Chromosome"/>
</dbReference>
<dbReference type="AlphaFoldDB" id="D5CSI9"/>
<evidence type="ECO:0000256" key="3">
    <source>
        <dbReference type="ARBA" id="ARBA00023194"/>
    </source>
</evidence>
<dbReference type="InterPro" id="IPR003819">
    <property type="entry name" value="TauD/TfdA-like"/>
</dbReference>
<dbReference type="GO" id="GO:0017000">
    <property type="term" value="P:antibiotic biosynthetic process"/>
    <property type="evidence" value="ECO:0007669"/>
    <property type="project" value="UniProtKB-KW"/>
</dbReference>
<dbReference type="GO" id="GO:0016706">
    <property type="term" value="F:2-oxoglutarate-dependent dioxygenase activity"/>
    <property type="evidence" value="ECO:0007669"/>
    <property type="project" value="UniProtKB-ARBA"/>
</dbReference>
<dbReference type="PANTHER" id="PTHR10696">
    <property type="entry name" value="GAMMA-BUTYROBETAINE HYDROXYLASE-RELATED"/>
    <property type="match status" value="1"/>
</dbReference>
<dbReference type="EMBL" id="CP001965">
    <property type="protein sequence ID" value="ADE11925.1"/>
    <property type="molecule type" value="Genomic_DNA"/>
</dbReference>
<evidence type="ECO:0000313" key="6">
    <source>
        <dbReference type="Proteomes" id="UP000001625"/>
    </source>
</evidence>
<evidence type="ECO:0000256" key="1">
    <source>
        <dbReference type="ARBA" id="ARBA00001954"/>
    </source>
</evidence>
<dbReference type="Pfam" id="PF02668">
    <property type="entry name" value="TauD"/>
    <property type="match status" value="1"/>
</dbReference>
<dbReference type="Gene3D" id="3.60.130.10">
    <property type="entry name" value="Clavaminate synthase-like"/>
    <property type="match status" value="1"/>
</dbReference>
<evidence type="ECO:0000256" key="2">
    <source>
        <dbReference type="ARBA" id="ARBA00023002"/>
    </source>
</evidence>
<name>D5CSI9_SIDLE</name>
<evidence type="ECO:0000313" key="5">
    <source>
        <dbReference type="EMBL" id="ADE11925.1"/>
    </source>
</evidence>
<comment type="cofactor">
    <cofactor evidence="1">
        <name>Fe(2+)</name>
        <dbReference type="ChEBI" id="CHEBI:29033"/>
    </cofactor>
</comment>
<gene>
    <name evidence="5" type="ordered locus">Slit_1692</name>
</gene>
<keyword evidence="6" id="KW-1185">Reference proteome</keyword>
<dbReference type="RefSeq" id="WP_013029823.1">
    <property type="nucleotide sequence ID" value="NC_013959.1"/>
</dbReference>
<dbReference type="PANTHER" id="PTHR10696:SF56">
    <property type="entry name" value="TAUD_TFDA-LIKE DOMAIN-CONTAINING PROTEIN"/>
    <property type="match status" value="1"/>
</dbReference>
<dbReference type="InterPro" id="IPR042098">
    <property type="entry name" value="TauD-like_sf"/>
</dbReference>
<dbReference type="HOGENOM" id="CLU_952821_0_0_4"/>
<keyword evidence="3" id="KW-0045">Antibiotic biosynthesis</keyword>
<dbReference type="STRING" id="580332.Slit_1692"/>
<proteinExistence type="predicted"/>
<sequence>MNNPFDLDDTASYQDWRRHKLSIAPKSTEDLIVEVNDPRALTPNEHAALTERIRSCNMAIYAGKMHDADTDIPRLLGEQFGLRHLDANWLAGEDGISEIRVFDNGTRQHYIPYTDRPIKWHTDGYYNPPERTIRGMILHCVRNASSGGENQLMDHELAYLLLRDEDPQHIQALMQPDAMTIPERVDDTDGVRAAQSGPVFSLDSSGNLHMRYTARTRSIEWKQDAATLAAVAALEAILASSPPHVFKARLEPGMGLLCNNILHDRSAFADDPTHPPRLLYRARYLDRISTIS</sequence>
<protein>
    <recommendedName>
        <fullName evidence="4">TauD/TfdA-like domain-containing protein</fullName>
    </recommendedName>
</protein>
<dbReference type="eggNOG" id="COG2175">
    <property type="taxonomic scope" value="Bacteria"/>
</dbReference>